<protein>
    <submittedName>
        <fullName evidence="3">DUF4105 domain-containing protein</fullName>
    </submittedName>
</protein>
<reference evidence="3 4" key="1">
    <citation type="submission" date="2018-08" db="EMBL/GenBank/DDBJ databases">
        <title>A genome reference for cultivated species of the human gut microbiota.</title>
        <authorList>
            <person name="Zou Y."/>
            <person name="Xue W."/>
            <person name="Luo G."/>
        </authorList>
    </citation>
    <scope>NUCLEOTIDE SEQUENCE [LARGE SCALE GENOMIC DNA]</scope>
    <source>
        <strain evidence="3 4">AF16-14</strain>
    </source>
</reference>
<proteinExistence type="predicted"/>
<feature type="domain" description="Lnb-like transmembrane" evidence="2">
    <location>
        <begin position="271"/>
        <end position="397"/>
    </location>
</feature>
<organism evidence="3 4">
    <name type="scientific">Odoribacter splanchnicus</name>
    <dbReference type="NCBI Taxonomy" id="28118"/>
    <lineage>
        <taxon>Bacteria</taxon>
        <taxon>Pseudomonadati</taxon>
        <taxon>Bacteroidota</taxon>
        <taxon>Bacteroidia</taxon>
        <taxon>Bacteroidales</taxon>
        <taxon>Odoribacteraceae</taxon>
        <taxon>Odoribacter</taxon>
    </lineage>
</organism>
<name>A0A1Y3YA44_9BACT</name>
<dbReference type="AlphaFoldDB" id="A0A1Y3YA44"/>
<evidence type="ECO:0000313" key="3">
    <source>
        <dbReference type="EMBL" id="RGU59028.1"/>
    </source>
</evidence>
<gene>
    <name evidence="3" type="ORF">DWW57_01120</name>
</gene>
<feature type="domain" description="Lnb N-terminal periplasmic" evidence="1">
    <location>
        <begin position="53"/>
        <end position="184"/>
    </location>
</feature>
<dbReference type="Pfam" id="PF25221">
    <property type="entry name" value="5TMH_Lnb"/>
    <property type="match status" value="1"/>
</dbReference>
<dbReference type="InterPro" id="IPR057436">
    <property type="entry name" value="5TMH_Lnb"/>
</dbReference>
<dbReference type="InterPro" id="IPR025178">
    <property type="entry name" value="Lnb_N"/>
</dbReference>
<evidence type="ECO:0000259" key="1">
    <source>
        <dbReference type="Pfam" id="PF13387"/>
    </source>
</evidence>
<accession>A0A1Y3YA44</accession>
<evidence type="ECO:0000313" key="4">
    <source>
        <dbReference type="Proteomes" id="UP000284243"/>
    </source>
</evidence>
<dbReference type="Proteomes" id="UP000284243">
    <property type="component" value="Unassembled WGS sequence"/>
</dbReference>
<dbReference type="Pfam" id="PF13387">
    <property type="entry name" value="Lnb_N"/>
    <property type="match status" value="1"/>
</dbReference>
<dbReference type="EMBL" id="QRYC01000001">
    <property type="protein sequence ID" value="RGU59028.1"/>
    <property type="molecule type" value="Genomic_DNA"/>
</dbReference>
<comment type="caution">
    <text evidence="3">The sequence shown here is derived from an EMBL/GenBank/DDBJ whole genome shotgun (WGS) entry which is preliminary data.</text>
</comment>
<sequence length="407" mass="47531">MQVLLFLHRLYFFVILNIRNKKTYKMKKIIFLFIISSLISIKGIGLTLSPETEVSILTCAPGNELYSLFGHTAIRINDPRHQIDRVYNYGTFDFSTPHFYLKYARGLLPYQLTVQKFSHFIYNYQLEERTVYAQTIRLDSLEKQRIFDLLEENLLPQNRYYLYNFLFDNCTTRSRDILLKSLPDSVAWNMPDVNKNFWNLLDEYLQASPWVQWGIHTILGQRGNRTATTFQYMFLPDYLMYGLKNARYDGQLLAEPAEVLYQAPEMNLSNSWYGTPLFVFALGCLLLILLLQYVKSRSLLNVISLIFLLFTGIVGVLIVFLGGFTAHPITAPNWNILWANPLNLFVIPFIFRKALPLFIRKYLKFYLAILAIAIPVWAIAQPAVPMASISLIILMIYLCFRLRNEKR</sequence>
<evidence type="ECO:0000259" key="2">
    <source>
        <dbReference type="Pfam" id="PF25221"/>
    </source>
</evidence>